<dbReference type="Pfam" id="PF00208">
    <property type="entry name" value="ELFV_dehydrog"/>
    <property type="match status" value="1"/>
</dbReference>
<dbReference type="InterPro" id="IPR006096">
    <property type="entry name" value="Glu/Leu/Phe/Val/Trp_DH_C"/>
</dbReference>
<sequence length="455" mass="49305">MLSVADTDNNTLTYRVQLSNMSTGRKTEPVVTGNAYESLTARFRKAANLLQLSDSFINELEASVEEISFLFTVEMDNGNTETFTGYYVIHSTLAGPAKGGLYYVTDTDEDTTRFLAGCITWKAALAGIPFGGAKGGIVCDTTRLSKTEKERVTIAYINALTANIHTRNNTAGNVLNNAPVTDWLLDEFSLQHGASLHAVVSGKRTPNDSNSVRSQATGKGISLVTLLALEAKKKRPKKSSAAIQGFGNVGMHTALYLWEKGVKIVAVSDADTALFNPEGFHIPDLIAYSESNGNSLYGYYDAYEILPGELLTLPVDVLIPAATQHVITAGNAAAIKAPVIVEAANGPIHAEADVILQRKNTFVIPDLLANAGGIIVSYLEWLQNTLHQPWSTEQIFQRMETILHKNFTDIVETADQIRDTLRTAAWLLAVKRLTDTATVNTAIAPALQPAYSQKN</sequence>
<dbReference type="InterPro" id="IPR036291">
    <property type="entry name" value="NAD(P)-bd_dom_sf"/>
</dbReference>
<dbReference type="SMART" id="SM00839">
    <property type="entry name" value="ELFV_dehydrog"/>
    <property type="match status" value="1"/>
</dbReference>
<feature type="binding site" evidence="5">
    <location>
        <position position="172"/>
    </location>
    <ligand>
        <name>substrate</name>
    </ligand>
</feature>
<evidence type="ECO:0000256" key="2">
    <source>
        <dbReference type="ARBA" id="ARBA00023002"/>
    </source>
</evidence>
<dbReference type="SUPFAM" id="SSF51735">
    <property type="entry name" value="NAD(P)-binding Rossmann-fold domains"/>
    <property type="match status" value="1"/>
</dbReference>
<dbReference type="InterPro" id="IPR014362">
    <property type="entry name" value="Glu_DH"/>
</dbReference>
<dbReference type="SUPFAM" id="SSF53223">
    <property type="entry name" value="Aminoacid dehydrogenase-like, N-terminal domain"/>
    <property type="match status" value="1"/>
</dbReference>
<feature type="active site" description="Proton donor" evidence="4">
    <location>
        <position position="134"/>
    </location>
</feature>
<dbReference type="Proteomes" id="UP000627292">
    <property type="component" value="Unassembled WGS sequence"/>
</dbReference>
<dbReference type="PANTHER" id="PTHR11606">
    <property type="entry name" value="GLUTAMATE DEHYDROGENASE"/>
    <property type="match status" value="1"/>
</dbReference>
<evidence type="ECO:0000259" key="7">
    <source>
        <dbReference type="SMART" id="SM00839"/>
    </source>
</evidence>
<evidence type="ECO:0000256" key="5">
    <source>
        <dbReference type="PIRSR" id="PIRSR000185-2"/>
    </source>
</evidence>
<feature type="binding site" evidence="5">
    <location>
        <position position="122"/>
    </location>
    <ligand>
        <name>substrate</name>
    </ligand>
</feature>
<dbReference type="GO" id="GO:0006538">
    <property type="term" value="P:L-glutamate catabolic process"/>
    <property type="evidence" value="ECO:0007669"/>
    <property type="project" value="TreeGrafter"/>
</dbReference>
<comment type="caution">
    <text evidence="8">The sequence shown here is derived from an EMBL/GenBank/DDBJ whole genome shotgun (WGS) entry which is preliminary data.</text>
</comment>
<dbReference type="CDD" id="cd01076">
    <property type="entry name" value="NAD_bind_1_Glu_DH"/>
    <property type="match status" value="1"/>
</dbReference>
<dbReference type="Pfam" id="PF02812">
    <property type="entry name" value="ELFV_dehydrog_N"/>
    <property type="match status" value="1"/>
</dbReference>
<dbReference type="PANTHER" id="PTHR11606:SF13">
    <property type="entry name" value="GLUTAMATE DEHYDROGENASE 1, MITOCHONDRIAL"/>
    <property type="match status" value="1"/>
</dbReference>
<dbReference type="GO" id="GO:0000166">
    <property type="term" value="F:nucleotide binding"/>
    <property type="evidence" value="ECO:0007669"/>
    <property type="project" value="UniProtKB-KW"/>
</dbReference>
<dbReference type="InterPro" id="IPR006097">
    <property type="entry name" value="Glu/Leu/Phe/Val/Trp_DH_dimer"/>
</dbReference>
<reference evidence="8" key="2">
    <citation type="submission" date="2020-09" db="EMBL/GenBank/DDBJ databases">
        <authorList>
            <person name="Sun Q."/>
            <person name="Zhou Y."/>
        </authorList>
    </citation>
    <scope>NUCLEOTIDE SEQUENCE</scope>
    <source>
        <strain evidence="8">CGMCC 1.15290</strain>
    </source>
</reference>
<dbReference type="GO" id="GO:0004352">
    <property type="term" value="F:glutamate dehydrogenase (NAD+) activity"/>
    <property type="evidence" value="ECO:0007669"/>
    <property type="project" value="TreeGrafter"/>
</dbReference>
<dbReference type="InterPro" id="IPR006095">
    <property type="entry name" value="Glu/Leu/Phe/Val/Trp_DH"/>
</dbReference>
<evidence type="ECO:0000256" key="1">
    <source>
        <dbReference type="ARBA" id="ARBA00006382"/>
    </source>
</evidence>
<organism evidence="8 9">
    <name type="scientific">Filimonas zeae</name>
    <dbReference type="NCBI Taxonomy" id="1737353"/>
    <lineage>
        <taxon>Bacteria</taxon>
        <taxon>Pseudomonadati</taxon>
        <taxon>Bacteroidota</taxon>
        <taxon>Chitinophagia</taxon>
        <taxon>Chitinophagales</taxon>
        <taxon>Chitinophagaceae</taxon>
        <taxon>Filimonas</taxon>
    </lineage>
</organism>
<feature type="binding site" evidence="5">
    <location>
        <position position="248"/>
    </location>
    <ligand>
        <name>NAD(+)</name>
        <dbReference type="ChEBI" id="CHEBI:57540"/>
    </ligand>
</feature>
<evidence type="ECO:0000256" key="6">
    <source>
        <dbReference type="RuleBase" id="RU004417"/>
    </source>
</evidence>
<keyword evidence="2 3" id="KW-0560">Oxidoreductase</keyword>
<keyword evidence="9" id="KW-1185">Reference proteome</keyword>
<keyword evidence="5" id="KW-0547">Nucleotide-binding</keyword>
<feature type="binding site" evidence="5">
    <location>
        <position position="217"/>
    </location>
    <ligand>
        <name>NAD(+)</name>
        <dbReference type="ChEBI" id="CHEBI:57540"/>
    </ligand>
</feature>
<dbReference type="PRINTS" id="PR00082">
    <property type="entry name" value="GLFDHDRGNASE"/>
</dbReference>
<feature type="binding site" evidence="5">
    <location>
        <position position="377"/>
    </location>
    <ligand>
        <name>substrate</name>
    </ligand>
</feature>
<dbReference type="Gene3D" id="3.40.50.720">
    <property type="entry name" value="NAD(P)-binding Rossmann-like Domain"/>
    <property type="match status" value="1"/>
</dbReference>
<gene>
    <name evidence="8" type="primary">gdhA</name>
    <name evidence="8" type="ORF">GCM10011379_14550</name>
</gene>
<evidence type="ECO:0000313" key="8">
    <source>
        <dbReference type="EMBL" id="GGH63538.1"/>
    </source>
</evidence>
<dbReference type="AlphaFoldDB" id="A0A917IUP4"/>
<feature type="domain" description="Glutamate/phenylalanine/leucine/valine/L-tryptophan dehydrogenase C-terminal" evidence="7">
    <location>
        <begin position="211"/>
        <end position="441"/>
    </location>
</feature>
<keyword evidence="5" id="KW-0520">NAD</keyword>
<protein>
    <recommendedName>
        <fullName evidence="3">Glutamate dehydrogenase</fullName>
    </recommendedName>
</protein>
<evidence type="ECO:0000313" key="9">
    <source>
        <dbReference type="Proteomes" id="UP000627292"/>
    </source>
</evidence>
<dbReference type="InterPro" id="IPR046346">
    <property type="entry name" value="Aminoacid_DH-like_N_sf"/>
</dbReference>
<feature type="binding site" evidence="5">
    <location>
        <position position="98"/>
    </location>
    <ligand>
        <name>substrate</name>
    </ligand>
</feature>
<dbReference type="EMBL" id="BMIB01000002">
    <property type="protein sequence ID" value="GGH63538.1"/>
    <property type="molecule type" value="Genomic_DNA"/>
</dbReference>
<proteinExistence type="inferred from homology"/>
<evidence type="ECO:0000256" key="4">
    <source>
        <dbReference type="PIRSR" id="PIRSR000185-1"/>
    </source>
</evidence>
<dbReference type="Gene3D" id="3.40.50.10860">
    <property type="entry name" value="Leucine Dehydrogenase, chain A, domain 1"/>
    <property type="match status" value="1"/>
</dbReference>
<dbReference type="InterPro" id="IPR033922">
    <property type="entry name" value="NAD_bind_Glu_DH"/>
</dbReference>
<evidence type="ECO:0000256" key="3">
    <source>
        <dbReference type="PIRNR" id="PIRNR000185"/>
    </source>
</evidence>
<dbReference type="PIRSF" id="PIRSF000185">
    <property type="entry name" value="Glu_DH"/>
    <property type="match status" value="1"/>
</dbReference>
<name>A0A917IUP4_9BACT</name>
<reference evidence="8" key="1">
    <citation type="journal article" date="2014" name="Int. J. Syst. Evol. Microbiol.">
        <title>Complete genome sequence of Corynebacterium casei LMG S-19264T (=DSM 44701T), isolated from a smear-ripened cheese.</title>
        <authorList>
            <consortium name="US DOE Joint Genome Institute (JGI-PGF)"/>
            <person name="Walter F."/>
            <person name="Albersmeier A."/>
            <person name="Kalinowski J."/>
            <person name="Ruckert C."/>
        </authorList>
    </citation>
    <scope>NUCLEOTIDE SEQUENCE</scope>
    <source>
        <strain evidence="8">CGMCC 1.15290</strain>
    </source>
</reference>
<accession>A0A917IUP4</accession>
<comment type="similarity">
    <text evidence="1 3 6">Belongs to the Glu/Leu/Phe/Val dehydrogenases family.</text>
</comment>